<dbReference type="InterPro" id="IPR019752">
    <property type="entry name" value="Pyrv/ketoisovalerate_OxRed_cat"/>
</dbReference>
<evidence type="ECO:0000259" key="2">
    <source>
        <dbReference type="Pfam" id="PF01558"/>
    </source>
</evidence>
<dbReference type="AlphaFoldDB" id="A0A926EAV1"/>
<dbReference type="Gene3D" id="3.40.920.10">
    <property type="entry name" value="Pyruvate-ferredoxin oxidoreductase, PFOR, domain III"/>
    <property type="match status" value="1"/>
</dbReference>
<proteinExistence type="predicted"/>
<feature type="domain" description="Pyruvate/ketoisovalerate oxidoreductase catalytic" evidence="2">
    <location>
        <begin position="13"/>
        <end position="190"/>
    </location>
</feature>
<dbReference type="PANTHER" id="PTHR43854:SF1">
    <property type="entry name" value="INDOLEPYRUVATE OXIDOREDUCTASE SUBUNIT IORB"/>
    <property type="match status" value="1"/>
</dbReference>
<keyword evidence="4" id="KW-1185">Reference proteome</keyword>
<sequence>MSESKSIMIVGVGGQGSLLASRILGNVLLNQGHDVKVSEVHGMSQRGGSVVTYVKYADKVYSPIVELGEADAIISFELLEAARYVSYLKKGGKIVVSDQQIDPMPVITGAAEYPGDILQKLKDKGIQVLALDALTLAKEAGNAKAANVVLMGALSNVMEFEEKVWLDAVRECVPPKFLELNLKAFALGRQVQLEEK</sequence>
<evidence type="ECO:0000313" key="4">
    <source>
        <dbReference type="Proteomes" id="UP000660861"/>
    </source>
</evidence>
<dbReference type="RefSeq" id="WP_262398222.1">
    <property type="nucleotide sequence ID" value="NZ_JACRTC010000007.1"/>
</dbReference>
<comment type="caution">
    <text evidence="3">The sequence shown here is derived from an EMBL/GenBank/DDBJ whole genome shotgun (WGS) entry which is preliminary data.</text>
</comment>
<protein>
    <submittedName>
        <fullName evidence="3">Indolepyruvate oxidoreductase subunit beta</fullName>
    </submittedName>
</protein>
<dbReference type="EMBL" id="JACRTC010000007">
    <property type="protein sequence ID" value="MBC8571130.1"/>
    <property type="molecule type" value="Genomic_DNA"/>
</dbReference>
<gene>
    <name evidence="3" type="ORF">H8709_09875</name>
</gene>
<dbReference type="PANTHER" id="PTHR43854">
    <property type="entry name" value="INDOLEPYRUVATE OXIDOREDUCTASE SUBUNIT IORB"/>
    <property type="match status" value="1"/>
</dbReference>
<name>A0A926EAV1_9FIRM</name>
<dbReference type="InterPro" id="IPR002869">
    <property type="entry name" value="Pyrv_flavodox_OxRed_cen"/>
</dbReference>
<organism evidence="3 4">
    <name type="scientific">Zongyangia hominis</name>
    <dbReference type="NCBI Taxonomy" id="2763677"/>
    <lineage>
        <taxon>Bacteria</taxon>
        <taxon>Bacillati</taxon>
        <taxon>Bacillota</taxon>
        <taxon>Clostridia</taxon>
        <taxon>Eubacteriales</taxon>
        <taxon>Oscillospiraceae</taxon>
        <taxon>Zongyangia</taxon>
    </lineage>
</organism>
<dbReference type="Pfam" id="PF01558">
    <property type="entry name" value="POR"/>
    <property type="match status" value="1"/>
</dbReference>
<dbReference type="SUPFAM" id="SSF53323">
    <property type="entry name" value="Pyruvate-ferredoxin oxidoreductase, PFOR, domain III"/>
    <property type="match status" value="1"/>
</dbReference>
<accession>A0A926EAV1</accession>
<dbReference type="NCBIfam" id="NF005325">
    <property type="entry name" value="PRK06853.1-5"/>
    <property type="match status" value="1"/>
</dbReference>
<dbReference type="NCBIfam" id="NF005322">
    <property type="entry name" value="PRK06853.1-2"/>
    <property type="match status" value="1"/>
</dbReference>
<keyword evidence="1" id="KW-0560">Oxidoreductase</keyword>
<dbReference type="GO" id="GO:0016903">
    <property type="term" value="F:oxidoreductase activity, acting on the aldehyde or oxo group of donors"/>
    <property type="evidence" value="ECO:0007669"/>
    <property type="project" value="InterPro"/>
</dbReference>
<reference evidence="3" key="1">
    <citation type="submission" date="2020-08" db="EMBL/GenBank/DDBJ databases">
        <title>Genome public.</title>
        <authorList>
            <person name="Liu C."/>
            <person name="Sun Q."/>
        </authorList>
    </citation>
    <scope>NUCLEOTIDE SEQUENCE</scope>
    <source>
        <strain evidence="3">NSJ-54</strain>
    </source>
</reference>
<dbReference type="Proteomes" id="UP000660861">
    <property type="component" value="Unassembled WGS sequence"/>
</dbReference>
<evidence type="ECO:0000313" key="3">
    <source>
        <dbReference type="EMBL" id="MBC8571130.1"/>
    </source>
</evidence>
<dbReference type="InterPro" id="IPR052198">
    <property type="entry name" value="IorB_Oxidoreductase"/>
</dbReference>
<evidence type="ECO:0000256" key="1">
    <source>
        <dbReference type="ARBA" id="ARBA00023002"/>
    </source>
</evidence>